<protein>
    <submittedName>
        <fullName evidence="1">YolD-like family protein</fullName>
    </submittedName>
</protein>
<organism evidence="1 2">
    <name type="scientific">Gracilibacillus dipsosauri</name>
    <dbReference type="NCBI Taxonomy" id="178340"/>
    <lineage>
        <taxon>Bacteria</taxon>
        <taxon>Bacillati</taxon>
        <taxon>Bacillota</taxon>
        <taxon>Bacilli</taxon>
        <taxon>Bacillales</taxon>
        <taxon>Bacillaceae</taxon>
        <taxon>Gracilibacillus</taxon>
    </lineage>
</organism>
<dbReference type="Proteomes" id="UP000245624">
    <property type="component" value="Unassembled WGS sequence"/>
</dbReference>
<evidence type="ECO:0000313" key="1">
    <source>
        <dbReference type="EMBL" id="PWU68691.1"/>
    </source>
</evidence>
<dbReference type="OrthoDB" id="1644322at2"/>
<comment type="caution">
    <text evidence="1">The sequence shown here is derived from an EMBL/GenBank/DDBJ whole genome shotgun (WGS) entry which is preliminary data.</text>
</comment>
<accession>A0A317KYT3</accession>
<dbReference type="PANTHER" id="PTHR40051">
    <property type="entry name" value="IG HYPOTHETICAL 15966"/>
    <property type="match status" value="1"/>
</dbReference>
<sequence>MKNVCLCIIELEVMIMVNDRGHKKWASLMLPEHVIMLEQLEKEDNLVNKPLLESDILEEMEHQIQQAILNKTKLTIDYYQNRRIHSIQGTIDTVKPYTAQITIVLDSSKKKKHLSIRDIVAIK</sequence>
<keyword evidence="2" id="KW-1185">Reference proteome</keyword>
<reference evidence="1 2" key="1">
    <citation type="submission" date="2018-05" db="EMBL/GenBank/DDBJ databases">
        <title>Genomic analysis of Gracilibacillus dipsosauri DD1 reveals novel features of a salt-tolerant amylase.</title>
        <authorList>
            <person name="Deutch C.E."/>
            <person name="Yang S."/>
        </authorList>
    </citation>
    <scope>NUCLEOTIDE SEQUENCE [LARGE SCALE GENOMIC DNA]</scope>
    <source>
        <strain evidence="1 2">DD1</strain>
    </source>
</reference>
<dbReference type="EMBL" id="QGTD01000008">
    <property type="protein sequence ID" value="PWU68691.1"/>
    <property type="molecule type" value="Genomic_DNA"/>
</dbReference>
<evidence type="ECO:0000313" key="2">
    <source>
        <dbReference type="Proteomes" id="UP000245624"/>
    </source>
</evidence>
<dbReference type="Pfam" id="PF08863">
    <property type="entry name" value="YolD"/>
    <property type="match status" value="1"/>
</dbReference>
<dbReference type="AlphaFoldDB" id="A0A317KYT3"/>
<dbReference type="PANTHER" id="PTHR40051:SF1">
    <property type="entry name" value="YOLD-LIKE FAMILY PROTEIN"/>
    <property type="match status" value="1"/>
</dbReference>
<name>A0A317KYT3_9BACI</name>
<dbReference type="InterPro" id="IPR014962">
    <property type="entry name" value="YolD"/>
</dbReference>
<gene>
    <name evidence="1" type="ORF">DLJ74_09690</name>
</gene>
<proteinExistence type="predicted"/>